<feature type="region of interest" description="Disordered" evidence="8">
    <location>
        <begin position="1035"/>
        <end position="1070"/>
    </location>
</feature>
<dbReference type="PANTHER" id="PTHR47969:SF15">
    <property type="entry name" value="CHROMOSOME-ASSOCIATED KINESIN KIF4A-RELATED"/>
    <property type="match status" value="1"/>
</dbReference>
<proteinExistence type="inferred from homology"/>
<keyword evidence="6" id="KW-0505">Motor protein</keyword>
<evidence type="ECO:0000256" key="4">
    <source>
        <dbReference type="ARBA" id="ARBA00022840"/>
    </source>
</evidence>
<evidence type="ECO:0000256" key="3">
    <source>
        <dbReference type="ARBA" id="ARBA00022741"/>
    </source>
</evidence>
<feature type="region of interest" description="Disordered" evidence="8">
    <location>
        <begin position="1966"/>
        <end position="1995"/>
    </location>
</feature>
<gene>
    <name evidence="10" type="ORF">F8M41_001310</name>
</gene>
<dbReference type="GO" id="GO:0005737">
    <property type="term" value="C:cytoplasm"/>
    <property type="evidence" value="ECO:0007669"/>
    <property type="project" value="UniProtKB-SubCell"/>
</dbReference>
<evidence type="ECO:0000259" key="9">
    <source>
        <dbReference type="PROSITE" id="PS50067"/>
    </source>
</evidence>
<comment type="caution">
    <text evidence="10">The sequence shown here is derived from an EMBL/GenBank/DDBJ whole genome shotgun (WGS) entry which is preliminary data.</text>
</comment>
<dbReference type="InterPro" id="IPR036961">
    <property type="entry name" value="Kinesin_motor_dom_sf"/>
</dbReference>
<keyword evidence="2" id="KW-0963">Cytoplasm</keyword>
<feature type="compositionally biased region" description="Basic and acidic residues" evidence="8">
    <location>
        <begin position="2053"/>
        <end position="2063"/>
    </location>
</feature>
<dbReference type="PROSITE" id="PS50067">
    <property type="entry name" value="KINESIN_MOTOR_2"/>
    <property type="match status" value="1"/>
</dbReference>
<dbReference type="GO" id="GO:0003777">
    <property type="term" value="F:microtubule motor activity"/>
    <property type="evidence" value="ECO:0007669"/>
    <property type="project" value="InterPro"/>
</dbReference>
<feature type="coiled-coil region" evidence="7">
    <location>
        <begin position="934"/>
        <end position="986"/>
    </location>
</feature>
<feature type="compositionally biased region" description="Low complexity" evidence="8">
    <location>
        <begin position="259"/>
        <end position="270"/>
    </location>
</feature>
<dbReference type="SUPFAM" id="SSF52540">
    <property type="entry name" value="P-loop containing nucleoside triphosphate hydrolases"/>
    <property type="match status" value="1"/>
</dbReference>
<dbReference type="Gene3D" id="1.10.287.1490">
    <property type="match status" value="2"/>
</dbReference>
<feature type="domain" description="Kinesin motor" evidence="9">
    <location>
        <begin position="12"/>
        <end position="392"/>
    </location>
</feature>
<dbReference type="GO" id="GO:0007052">
    <property type="term" value="P:mitotic spindle organization"/>
    <property type="evidence" value="ECO:0007669"/>
    <property type="project" value="TreeGrafter"/>
</dbReference>
<comment type="subcellular location">
    <subcellularLocation>
        <location evidence="1">Cytoplasm</location>
    </subcellularLocation>
</comment>
<dbReference type="GO" id="GO:0005875">
    <property type="term" value="C:microtubule associated complex"/>
    <property type="evidence" value="ECO:0007669"/>
    <property type="project" value="TreeGrafter"/>
</dbReference>
<keyword evidence="5 7" id="KW-0175">Coiled coil</keyword>
<protein>
    <submittedName>
        <fullName evidence="10">Kinesin-domain-containing protein</fullName>
    </submittedName>
</protein>
<feature type="region of interest" description="Disordered" evidence="8">
    <location>
        <begin position="240"/>
        <end position="282"/>
    </location>
</feature>
<comment type="similarity">
    <text evidence="6">Belongs to the TRAFAC class myosin-kinesin ATPase superfamily. Kinesin family.</text>
</comment>
<dbReference type="Proteomes" id="UP000439903">
    <property type="component" value="Unassembled WGS sequence"/>
</dbReference>
<dbReference type="EMBL" id="WTPW01000111">
    <property type="protein sequence ID" value="KAF0546380.1"/>
    <property type="molecule type" value="Genomic_DNA"/>
</dbReference>
<feature type="coiled-coil region" evidence="7">
    <location>
        <begin position="565"/>
        <end position="761"/>
    </location>
</feature>
<sequence length="2220" mass="251294">MASTGASSEKTSVQVALRIRPLTEEDVRTLPPRFQRQVLSTPPHAPNQVIISGEKKQSYNFDHVFNQETSQSEIFEKAVLKLIDKFIEGYNVTILAYGQTSSGKTYTMGTSDSSKIPADQKGIVPRAMRSLFDNINSPQYKSRKFQIKVSFIEIYNEDLIDLLGEGEGESRPQVTIREDSKGHILWSGLQEIKVNSADEVMGHLSRGSSNRQVGATDMNQKSSRSHAIFSVTMIQHKFMSNTGGGSRSMTPEIPELKSGIRPPSRSSSRLSNKRSDDGSGEWTSVTSKFHFVDLAGSERLKKTGTVGDRVKEGISINSGLLALGNVISALGDISKAKQITHIPYRDSKLTRLLQDSLGGNAQTLMIACVSGAEYNLDETVNTLKYANRARNIKNSAFVNQEEAGWNDIEHLQTLVIKLRNEIKALRAADALTSGSYSNPASGRSTPLGISGRETPSFQYQSHLKRPSTPLSINMALNHANPNHKDLEVLEDQLSQLQRSYADLTQKYAKVSAELAQHQDNSDDALSKSSLSKVQQNDIKSKLPMKPIKEEKFSAASFQEAVEPVIEEYEKSISALESQLALTRAALSLSENTMQEQEQKLISAEQSNDQNKSMINELKNKVAKFTERETTTEHYIKDLESKLESQSIEQQKDQDLINELKNKISQLKSNGNNSEGYIQSLESRLATSEEQLNKFRQNVGNLEKRLQDREAAYQDLENRMRLVEVDDTKLLLNEIDDRDKRISQLEEKVELLMGELDKLRELSHLSVDGIDVHERSISESSAFSNFTSSSQSIAPLGEHERMNIVALEVKLSELQKTHENTVKEFDEMKDKYQSCIAEIDDLRTQLVEAKLIYSEMDDNFKSTPSTPMTPMSPMSSNSVNSFRFSLPTRSIELSKEALHKTLDVSKRTFHHRKARSLSAEIKGSEKRDLVHLAIMQKLNNELKQLSSLHEDKDQGLVTINQEFAKLEMNYRETLELVEELREEIKRRDALAQLEVMSVITSDHSNTEGYTPSISEIDKLDIVQRLREEVEQLKEEQKLEMEHLSEYKKEKGNSDRPGENADASKSENENDELLVHQRQIEKLQVEIESKSHTIAALLLPNEYQNTIRRLEDELQEVKEAHRIAMKEKYGKSSITSEAAEEDVYRSTTHGFTSDAASSDKLEQNVDENVRDLEDKVKELEFQLTKVKEAQQHIPTPMNSLLTMIDPAHKTLNALQTKLSDLQRDLANKSGNGQDLKAEQELTSSIQVQLETLITDIKRKYELIDNLKRDLVDKGTMQQKLKEKEAEASILKVQLIQFEEHNRNLSREIEELQTRILSADPSNNSGELLKELKDVKERESQALNRLKTLKSEEENLRNDIERMRKVEIAQREKITVLEARLVEKGCVADENLIKLRTELALTKEAEIVNNRTIMDLETKLSSSISDTEVSEDSDSLTDMKNKLAESKAADSHLRKTVQELESKLSTAEDQSNNLQTLKDEITLLKNSKDEQKSVIEQLQAQIQETLESKKADQKTIVELEEQLTKVESQLLETLESGDKHSKSVIELENKLKEANDVLAEKENLLSTKNASLSESEATIQKIQAELEDIKSNKQISDEHIKELEIKLEAAEKQTELLKELQAELEQAKGHTNKQEELIKTLESKLKQAEIQKDDTISKLEMAEEEINKLKDQCSQLQNELNEVHKDTQNINLVDSKMVEDLTEQLNRVQSESSTYKERVQELENTTQLLRSSNEEYVEIKGDLNNQVERLQRELESLAEEFAEAAIKYEDSEVILQEQKNRIVYLEETLEIFKNQNGNSTNTDSSGTGLAQLAAENEILRHTNDDLNTKVSEAEDHMLSLNERITTLQRELENAKSSNNNQNLETAETLKEKINELEMEKQALEEANASYMEDRKRLDQKIESLTQQLTSAGKSGNKTAAQLADLNGKISALENEIGQVRQKSREEIAVMEKEMMRQLEINEQLMQGKGDAALRSPKSPNDDDQTNSLDSGYISGSTRTLNNTENVLQNKFLQQENTINQQNDLIKTLQDKVNELERRSPVLGKPVSAELDAVGGDSRKNSIRHSDLNTPPTPPPTQPLPLPPTSPSSPARESQELSLEIQRLNKRIETIEGESLQNCQLVETLEESLNDTEKNLQIARQELQVLQHEKLDLVNQVKNLKSQLEDATIQFERTRSSVQQEKAAIEAVLDKERRAKQSAERAKLLLESQMEQLMAKGRSKFMCF</sequence>
<feature type="compositionally biased region" description="Pro residues" evidence="8">
    <location>
        <begin position="2067"/>
        <end position="2083"/>
    </location>
</feature>
<evidence type="ECO:0000256" key="7">
    <source>
        <dbReference type="SAM" id="Coils"/>
    </source>
</evidence>
<evidence type="ECO:0000256" key="6">
    <source>
        <dbReference type="PROSITE-ProRule" id="PRU00283"/>
    </source>
</evidence>
<dbReference type="SUPFAM" id="SSF57997">
    <property type="entry name" value="Tropomyosin"/>
    <property type="match status" value="1"/>
</dbReference>
<feature type="coiled-coil region" evidence="7">
    <location>
        <begin position="2008"/>
        <end position="2035"/>
    </location>
</feature>
<dbReference type="InterPro" id="IPR027640">
    <property type="entry name" value="Kinesin-like_fam"/>
</dbReference>
<keyword evidence="3 6" id="KW-0547">Nucleotide-binding</keyword>
<dbReference type="InterPro" id="IPR027417">
    <property type="entry name" value="P-loop_NTPase"/>
</dbReference>
<evidence type="ECO:0000256" key="5">
    <source>
        <dbReference type="ARBA" id="ARBA00023054"/>
    </source>
</evidence>
<name>A0A8H4AZ64_GIGMA</name>
<dbReference type="GO" id="GO:0005524">
    <property type="term" value="F:ATP binding"/>
    <property type="evidence" value="ECO:0007669"/>
    <property type="project" value="UniProtKB-UniRule"/>
</dbReference>
<dbReference type="GO" id="GO:0008017">
    <property type="term" value="F:microtubule binding"/>
    <property type="evidence" value="ECO:0007669"/>
    <property type="project" value="InterPro"/>
</dbReference>
<feature type="coiled-coil region" evidence="7">
    <location>
        <begin position="486"/>
        <end position="520"/>
    </location>
</feature>
<feature type="region of interest" description="Disordered" evidence="8">
    <location>
        <begin position="433"/>
        <end position="460"/>
    </location>
</feature>
<dbReference type="GO" id="GO:0051231">
    <property type="term" value="P:spindle elongation"/>
    <property type="evidence" value="ECO:0007669"/>
    <property type="project" value="TreeGrafter"/>
</dbReference>
<dbReference type="OrthoDB" id="3176171at2759"/>
<feature type="compositionally biased region" description="Polar residues" evidence="8">
    <location>
        <begin position="1982"/>
        <end position="1995"/>
    </location>
</feature>
<dbReference type="Pfam" id="PF00225">
    <property type="entry name" value="Kinesin"/>
    <property type="match status" value="1"/>
</dbReference>
<dbReference type="SMART" id="SM00129">
    <property type="entry name" value="KISc"/>
    <property type="match status" value="1"/>
</dbReference>
<feature type="coiled-coil region" evidence="7">
    <location>
        <begin position="803"/>
        <end position="844"/>
    </location>
</feature>
<keyword evidence="11" id="KW-1185">Reference proteome</keyword>
<evidence type="ECO:0000256" key="8">
    <source>
        <dbReference type="SAM" id="MobiDB-lite"/>
    </source>
</evidence>
<feature type="coiled-coil region" evidence="7">
    <location>
        <begin position="1156"/>
        <end position="1366"/>
    </location>
</feature>
<dbReference type="GO" id="GO:0007018">
    <property type="term" value="P:microtubule-based movement"/>
    <property type="evidence" value="ECO:0007669"/>
    <property type="project" value="InterPro"/>
</dbReference>
<evidence type="ECO:0000256" key="2">
    <source>
        <dbReference type="ARBA" id="ARBA00022490"/>
    </source>
</evidence>
<dbReference type="InterPro" id="IPR019821">
    <property type="entry name" value="Kinesin_motor_CS"/>
</dbReference>
<feature type="coiled-coil region" evidence="7">
    <location>
        <begin position="1447"/>
        <end position="1939"/>
    </location>
</feature>
<accession>A0A8H4AZ64</accession>
<dbReference type="PRINTS" id="PR00380">
    <property type="entry name" value="KINESINHEAVY"/>
</dbReference>
<dbReference type="InterPro" id="IPR001752">
    <property type="entry name" value="Kinesin_motor_dom"/>
</dbReference>
<dbReference type="PANTHER" id="PTHR47969">
    <property type="entry name" value="CHROMOSOME-ASSOCIATED KINESIN KIF4A-RELATED"/>
    <property type="match status" value="1"/>
</dbReference>
<dbReference type="Gene3D" id="3.40.850.10">
    <property type="entry name" value="Kinesin motor domain"/>
    <property type="match status" value="1"/>
</dbReference>
<feature type="binding site" evidence="6">
    <location>
        <begin position="98"/>
        <end position="105"/>
    </location>
    <ligand>
        <name>ATP</name>
        <dbReference type="ChEBI" id="CHEBI:30616"/>
    </ligand>
</feature>
<keyword evidence="4 6" id="KW-0067">ATP-binding</keyword>
<feature type="region of interest" description="Disordered" evidence="8">
    <location>
        <begin position="2036"/>
        <end position="2091"/>
    </location>
</feature>
<evidence type="ECO:0000256" key="1">
    <source>
        <dbReference type="ARBA" id="ARBA00004496"/>
    </source>
</evidence>
<feature type="compositionally biased region" description="Polar residues" evidence="8">
    <location>
        <begin position="433"/>
        <end position="444"/>
    </location>
</feature>
<dbReference type="CDD" id="cd01372">
    <property type="entry name" value="KISc_KIF4"/>
    <property type="match status" value="1"/>
</dbReference>
<organism evidence="10 11">
    <name type="scientific">Gigaspora margarita</name>
    <dbReference type="NCBI Taxonomy" id="4874"/>
    <lineage>
        <taxon>Eukaryota</taxon>
        <taxon>Fungi</taxon>
        <taxon>Fungi incertae sedis</taxon>
        <taxon>Mucoromycota</taxon>
        <taxon>Glomeromycotina</taxon>
        <taxon>Glomeromycetes</taxon>
        <taxon>Diversisporales</taxon>
        <taxon>Gigasporaceae</taxon>
        <taxon>Gigaspora</taxon>
    </lineage>
</organism>
<reference evidence="10 11" key="1">
    <citation type="journal article" date="2019" name="Environ. Microbiol.">
        <title>At the nexus of three kingdoms: the genome of the mycorrhizal fungus Gigaspora margarita provides insights into plant, endobacterial and fungal interactions.</title>
        <authorList>
            <person name="Venice F."/>
            <person name="Ghignone S."/>
            <person name="Salvioli di Fossalunga A."/>
            <person name="Amselem J."/>
            <person name="Novero M."/>
            <person name="Xianan X."/>
            <person name="Sedzielewska Toro K."/>
            <person name="Morin E."/>
            <person name="Lipzen A."/>
            <person name="Grigoriev I.V."/>
            <person name="Henrissat B."/>
            <person name="Martin F.M."/>
            <person name="Bonfante P."/>
        </authorList>
    </citation>
    <scope>NUCLEOTIDE SEQUENCE [LARGE SCALE GENOMIC DNA]</scope>
    <source>
        <strain evidence="10 11">BEG34</strain>
    </source>
</reference>
<dbReference type="PROSITE" id="PS00411">
    <property type="entry name" value="KINESIN_MOTOR_1"/>
    <property type="match status" value="1"/>
</dbReference>
<evidence type="ECO:0000313" key="10">
    <source>
        <dbReference type="EMBL" id="KAF0546380.1"/>
    </source>
</evidence>
<evidence type="ECO:0000313" key="11">
    <source>
        <dbReference type="Proteomes" id="UP000439903"/>
    </source>
</evidence>